<organism evidence="1 2">
    <name type="scientific">Vibrio diabolicus</name>
    <dbReference type="NCBI Taxonomy" id="50719"/>
    <lineage>
        <taxon>Bacteria</taxon>
        <taxon>Pseudomonadati</taxon>
        <taxon>Pseudomonadota</taxon>
        <taxon>Gammaproteobacteria</taxon>
        <taxon>Vibrionales</taxon>
        <taxon>Vibrionaceae</taxon>
        <taxon>Vibrio</taxon>
        <taxon>Vibrio diabolicus subgroup</taxon>
    </lineage>
</organism>
<keyword evidence="2" id="KW-1185">Reference proteome</keyword>
<evidence type="ECO:0000313" key="1">
    <source>
        <dbReference type="EMBL" id="AVH30005.1"/>
    </source>
</evidence>
<dbReference type="EMBL" id="CP014133">
    <property type="protein sequence ID" value="AVH30005.1"/>
    <property type="molecule type" value="Genomic_DNA"/>
</dbReference>
<accession>A0ABN5HSG3</accession>
<name>A0ABN5HSG3_9VIBR</name>
<protein>
    <submittedName>
        <fullName evidence="1">Uncharacterized protein</fullName>
    </submittedName>
</protein>
<dbReference type="RefSeq" id="WP_104973702.1">
    <property type="nucleotide sequence ID" value="NZ_CP014133.1"/>
</dbReference>
<evidence type="ECO:0000313" key="2">
    <source>
        <dbReference type="Proteomes" id="UP000237665"/>
    </source>
</evidence>
<gene>
    <name evidence="1" type="ORF">AL468_23125</name>
</gene>
<dbReference type="Proteomes" id="UP000237665">
    <property type="component" value="Chromosome 2"/>
</dbReference>
<reference evidence="2" key="1">
    <citation type="submission" date="2017-12" db="EMBL/GenBank/DDBJ databases">
        <title>FDA dAtabase for Regulatory Grade micrObial Sequences (FDA-ARGOS): Supporting development and validation of Infectious Disease Dx tests.</title>
        <authorList>
            <person name="Hoffmann M."/>
            <person name="Allard M."/>
            <person name="Evans P."/>
            <person name="Brown E."/>
            <person name="Tallon L.J."/>
            <person name="Sadzewicz L."/>
            <person name="Sengamalay N."/>
            <person name="Ott S."/>
            <person name="Godinez A."/>
            <person name="Nagaraj S."/>
            <person name="Vavikolanu K."/>
            <person name="Aluvathingal J."/>
            <person name="Nadendla S."/>
            <person name="Hobson J."/>
            <person name="Sichtig H."/>
        </authorList>
    </citation>
    <scope>NUCLEOTIDE SEQUENCE [LARGE SCALE GENOMIC DNA]</scope>
    <source>
        <strain evidence="2">LMG 3418</strain>
    </source>
</reference>
<sequence length="215" mass="24796">MYNSDIIEFDLSSHPLTSSNLDVHISNIINNIGVINNINPKEYICDIPLIKSVQLALLNRKPDMDLDFEISCSLSKYISNITEYNELESYVRQNYLDTNYLYFQGNALRGELSAVNEIKHILLYHNNKLIVDDDCFSAFKFGLITKSGSHFSCLFINRTSDLQSHHVKGVDYIFCQVDDFLIPMSEEVTKWEYKPHLKIVTTAELGSWHEKKLCC</sequence>
<proteinExistence type="predicted"/>